<dbReference type="EMBL" id="LR862142">
    <property type="protein sequence ID" value="CAD1822522.1"/>
    <property type="molecule type" value="Genomic_DNA"/>
</dbReference>
<evidence type="ECO:0000313" key="1">
    <source>
        <dbReference type="EMBL" id="CAD1822522.1"/>
    </source>
</evidence>
<organism evidence="1">
    <name type="scientific">Ananas comosus var. bracteatus</name>
    <name type="common">red pineapple</name>
    <dbReference type="NCBI Taxonomy" id="296719"/>
    <lineage>
        <taxon>Eukaryota</taxon>
        <taxon>Viridiplantae</taxon>
        <taxon>Streptophyta</taxon>
        <taxon>Embryophyta</taxon>
        <taxon>Tracheophyta</taxon>
        <taxon>Spermatophyta</taxon>
        <taxon>Magnoliopsida</taxon>
        <taxon>Liliopsida</taxon>
        <taxon>Poales</taxon>
        <taxon>Bromeliaceae</taxon>
        <taxon>Bromelioideae</taxon>
        <taxon>Ananas</taxon>
    </lineage>
</organism>
<reference evidence="1" key="1">
    <citation type="submission" date="2020-07" db="EMBL/GenBank/DDBJ databases">
        <authorList>
            <person name="Lin J."/>
        </authorList>
    </citation>
    <scope>NUCLEOTIDE SEQUENCE</scope>
</reference>
<name>A0A6V7NVC0_ANACO</name>
<proteinExistence type="predicted"/>
<evidence type="ECO:0008006" key="2">
    <source>
        <dbReference type="Google" id="ProtNLM"/>
    </source>
</evidence>
<dbReference type="AlphaFoldDB" id="A0A6V7NVC0"/>
<gene>
    <name evidence="1" type="ORF">CB5_LOCUS5733</name>
</gene>
<sequence length="218" mass="23354">MPRSAPARISARVVSLLRSSSSATKPYPHLLQIHALMVKSALDLLPFPTSLLLSAAAAAAAGGGAADSASAAFIYARAIFRFIPAPNLFQYNTILRSYAALAHRHHPLLLSEALALFKTLMTEPLPLDQFPFVSVLKLSAQCRALPWGSRFMGSSQSPVLMCTPMCGTPSSISTVAVEKCAMPILRSTKCPEKRCSFLGRAYKWVCSGVGDEEGNESV</sequence>
<accession>A0A6V7NVC0</accession>
<protein>
    <recommendedName>
        <fullName evidence="2">Pentatricopeptide repeat-containing protein</fullName>
    </recommendedName>
</protein>